<evidence type="ECO:0000313" key="3">
    <source>
        <dbReference type="Proteomes" id="UP000008645"/>
    </source>
</evidence>
<protein>
    <submittedName>
        <fullName evidence="2">Uncharacterized protein</fullName>
    </submittedName>
</protein>
<gene>
    <name evidence="2" type="ORF">MSUIS_05320</name>
</gene>
<reference evidence="2 3" key="1">
    <citation type="journal article" date="2011" name="J. Bacteriol.">
        <title>Complete genome sequence of the hemotrophic Mycoplasma suis strain KI3806.</title>
        <authorList>
            <person name="Oehlerking J."/>
            <person name="Kube M."/>
            <person name="Felder K.M."/>
            <person name="Matter D."/>
            <person name="Wittenbrink M.M."/>
            <person name="Schwarzenbach S."/>
            <person name="Kramer M.M."/>
            <person name="Hoelzle K."/>
            <person name="Hoelzle L.E."/>
        </authorList>
    </citation>
    <scope>NUCLEOTIDE SEQUENCE [LARGE SCALE GENOMIC DNA]</scope>
    <source>
        <strain evidence="3">KI_3806</strain>
    </source>
</reference>
<dbReference type="EMBL" id="FQ790233">
    <property type="protein sequence ID" value="CBZ40625.1"/>
    <property type="molecule type" value="Genomic_DNA"/>
</dbReference>
<organism evidence="2 3">
    <name type="scientific">Mycoplasma suis (strain KI_3806)</name>
    <dbReference type="NCBI Taxonomy" id="708248"/>
    <lineage>
        <taxon>Bacteria</taxon>
        <taxon>Bacillati</taxon>
        <taxon>Mycoplasmatota</taxon>
        <taxon>Mollicutes</taxon>
        <taxon>Mycoplasmataceae</taxon>
        <taxon>Mycoplasma</taxon>
    </lineage>
</organism>
<evidence type="ECO:0000313" key="2">
    <source>
        <dbReference type="EMBL" id="CBZ40625.1"/>
    </source>
</evidence>
<accession>F0V1U4</accession>
<feature type="compositionally biased region" description="Basic and acidic residues" evidence="1">
    <location>
        <begin position="45"/>
        <end position="60"/>
    </location>
</feature>
<dbReference type="KEGG" id="msk:MSUIS_05320"/>
<dbReference type="RefSeq" id="WP_013609228.1">
    <property type="nucleotide sequence ID" value="NC_015153.1"/>
</dbReference>
<name>F0V1U4_MYCS3</name>
<dbReference type="AlphaFoldDB" id="F0V1U4"/>
<dbReference type="HOGENOM" id="CLU_1239054_0_0_14"/>
<feature type="region of interest" description="Disordered" evidence="1">
    <location>
        <begin position="36"/>
        <end position="63"/>
    </location>
</feature>
<sequence length="223" mass="25445">MAITRAYALVGTLLTGTAVATGGGILAYNSSSTEEHKVLSANERVSPESDSGDHSEKSQELTETEIILSEKGVEELEPKLKDFQEINDPEQDLLQLSEEDMDYGELEDDISENAETLWEYIAVEKGESSKICDRWIKEKDQLKKGCGEWTKNFELGNVDTKIEWLRGDKNEVHKQLREWQLMSQDISDEFENTRSWSTFLARCTEKLLSSNNRVEVTCNYYKT</sequence>
<dbReference type="Proteomes" id="UP000008645">
    <property type="component" value="Chromosome"/>
</dbReference>
<evidence type="ECO:0000256" key="1">
    <source>
        <dbReference type="SAM" id="MobiDB-lite"/>
    </source>
</evidence>
<proteinExistence type="predicted"/>